<comment type="subunit">
    <text evidence="5">Homodimer.</text>
</comment>
<dbReference type="GO" id="GO:0051287">
    <property type="term" value="F:NAD binding"/>
    <property type="evidence" value="ECO:0007669"/>
    <property type="project" value="UniProtKB-UniRule"/>
</dbReference>
<dbReference type="GO" id="GO:0141152">
    <property type="term" value="F:glycerol-3-phosphate dehydrogenase (NAD+) activity"/>
    <property type="evidence" value="ECO:0007669"/>
    <property type="project" value="UniProtKB-UniRule"/>
</dbReference>
<dbReference type="PIRSF" id="PIRSF000114">
    <property type="entry name" value="Glycerol-3-P_dh"/>
    <property type="match status" value="1"/>
</dbReference>
<evidence type="ECO:0000256" key="4">
    <source>
        <dbReference type="ARBA" id="ARBA00011009"/>
    </source>
</evidence>
<dbReference type="PROSITE" id="PS00957">
    <property type="entry name" value="NAD_G3PDH"/>
    <property type="match status" value="1"/>
</dbReference>
<comment type="subcellular location">
    <subcellularLocation>
        <location evidence="1">Cytoplasm</location>
    </subcellularLocation>
</comment>
<dbReference type="NCBIfam" id="TIGR03376">
    <property type="entry name" value="glycerol3P_DH"/>
    <property type="match status" value="1"/>
</dbReference>
<dbReference type="Pfam" id="PF01210">
    <property type="entry name" value="NAD_Gly3P_dh_N"/>
    <property type="match status" value="1"/>
</dbReference>
<dbReference type="EC" id="1.1.1.8" evidence="14"/>
<dbReference type="Pfam" id="PF07479">
    <property type="entry name" value="NAD_Gly3P_dh_C"/>
    <property type="match status" value="1"/>
</dbReference>
<evidence type="ECO:0000256" key="12">
    <source>
        <dbReference type="PIRSR" id="PIRSR000114-3"/>
    </source>
</evidence>
<evidence type="ECO:0000256" key="11">
    <source>
        <dbReference type="PIRSR" id="PIRSR000114-2"/>
    </source>
</evidence>
<dbReference type="AlphaFoldDB" id="A0A921YLB6"/>
<evidence type="ECO:0000256" key="6">
    <source>
        <dbReference type="ARBA" id="ARBA00022490"/>
    </source>
</evidence>
<dbReference type="EMBL" id="JH668286">
    <property type="protein sequence ID" value="KAG6441518.1"/>
    <property type="molecule type" value="Genomic_DNA"/>
</dbReference>
<dbReference type="GO" id="GO:0046168">
    <property type="term" value="P:glycerol-3-phosphate catabolic process"/>
    <property type="evidence" value="ECO:0007669"/>
    <property type="project" value="UniProtKB-UniRule"/>
</dbReference>
<dbReference type="InterPro" id="IPR006109">
    <property type="entry name" value="G3P_DH_NAD-dep_C"/>
</dbReference>
<dbReference type="GO" id="GO:0005829">
    <property type="term" value="C:cytosol"/>
    <property type="evidence" value="ECO:0007669"/>
    <property type="project" value="TreeGrafter"/>
</dbReference>
<feature type="binding site" evidence="12">
    <location>
        <position position="273"/>
    </location>
    <ligand>
        <name>NAD(+)</name>
        <dbReference type="ChEBI" id="CHEBI:57540"/>
    </ligand>
</feature>
<evidence type="ECO:0000256" key="7">
    <source>
        <dbReference type="ARBA" id="ARBA00023002"/>
    </source>
</evidence>
<dbReference type="PANTHER" id="PTHR11728:SF8">
    <property type="entry name" value="GLYCEROL-3-PHOSPHATE DEHYDROGENASE [NAD(+)]-RELATED"/>
    <property type="match status" value="1"/>
</dbReference>
<feature type="domain" description="Glycerol-3-phosphate dehydrogenase NAD-dependent N-terminal" evidence="15">
    <location>
        <begin position="10"/>
        <end position="177"/>
    </location>
</feature>
<keyword evidence="7 13" id="KW-0560">Oxidoreductase</keyword>
<evidence type="ECO:0000256" key="2">
    <source>
        <dbReference type="ARBA" id="ARBA00005189"/>
    </source>
</evidence>
<dbReference type="FunFam" id="1.10.1040.10:FF:000004">
    <property type="entry name" value="Glycerol-3-phosphate dehydrogenase [NAD(+)]"/>
    <property type="match status" value="1"/>
</dbReference>
<sequence length="362" mass="39812">MAEKQIKNRVCIVGSGNWGSAIAKIVGRNAARLPNFEDKVTMWVYEEIIEGKKLTEIINETHENVKYLPGHQLPPNVVAVPDVVEAAKDADLLIFVVPHQFVRTICSTLLGKIKPTAAALSLIKGFDIAEGGGIDLISHIITRCLKIPCAVLMGANIASEVAEEKFCETTIGCRDVMLAPMMRDIIQTDYFRVVVVDDEDAVEICGALKNIVAVGAGFVDGLGFGDNTKAAVIRLGLMEMIKFVDVFYPGSKLSTFFESCGVADLITTCYGGRNRRVAEAFVKTGRSIKELEDEMLNGQKLQGPITAEEVNHMLANKNMENKFPLFTAVFRICRGELKPHDFIDCIRSHPEHMKQPTPKCSL</sequence>
<evidence type="ECO:0000256" key="10">
    <source>
        <dbReference type="PIRSR" id="PIRSR000114-1"/>
    </source>
</evidence>
<name>A0A921YLB6_MANSE</name>
<feature type="binding site" evidence="11">
    <location>
        <position position="124"/>
    </location>
    <ligand>
        <name>substrate</name>
    </ligand>
</feature>
<feature type="domain" description="Glycerol-3-phosphate dehydrogenase NAD-dependent C-terminal" evidence="16">
    <location>
        <begin position="198"/>
        <end position="343"/>
    </location>
</feature>
<dbReference type="GO" id="GO:0005975">
    <property type="term" value="P:carbohydrate metabolic process"/>
    <property type="evidence" value="ECO:0007669"/>
    <property type="project" value="InterPro"/>
</dbReference>
<organism evidence="17 18">
    <name type="scientific">Manduca sexta</name>
    <name type="common">Tobacco hawkmoth</name>
    <name type="synonym">Tobacco hornworm</name>
    <dbReference type="NCBI Taxonomy" id="7130"/>
    <lineage>
        <taxon>Eukaryota</taxon>
        <taxon>Metazoa</taxon>
        <taxon>Ecdysozoa</taxon>
        <taxon>Arthropoda</taxon>
        <taxon>Hexapoda</taxon>
        <taxon>Insecta</taxon>
        <taxon>Pterygota</taxon>
        <taxon>Neoptera</taxon>
        <taxon>Endopterygota</taxon>
        <taxon>Lepidoptera</taxon>
        <taxon>Glossata</taxon>
        <taxon>Ditrysia</taxon>
        <taxon>Bombycoidea</taxon>
        <taxon>Sphingidae</taxon>
        <taxon>Sphinginae</taxon>
        <taxon>Sphingini</taxon>
        <taxon>Manduca</taxon>
    </lineage>
</organism>
<evidence type="ECO:0000259" key="15">
    <source>
        <dbReference type="Pfam" id="PF01210"/>
    </source>
</evidence>
<reference evidence="17" key="1">
    <citation type="journal article" date="2016" name="Insect Biochem. Mol. Biol.">
        <title>Multifaceted biological insights from a draft genome sequence of the tobacco hornworm moth, Manduca sexta.</title>
        <authorList>
            <person name="Kanost M.R."/>
            <person name="Arrese E.L."/>
            <person name="Cao X."/>
            <person name="Chen Y.R."/>
            <person name="Chellapilla S."/>
            <person name="Goldsmith M.R."/>
            <person name="Grosse-Wilde E."/>
            <person name="Heckel D.G."/>
            <person name="Herndon N."/>
            <person name="Jiang H."/>
            <person name="Papanicolaou A."/>
            <person name="Qu J."/>
            <person name="Soulages J.L."/>
            <person name="Vogel H."/>
            <person name="Walters J."/>
            <person name="Waterhouse R.M."/>
            <person name="Ahn S.J."/>
            <person name="Almeida F.C."/>
            <person name="An C."/>
            <person name="Aqrawi P."/>
            <person name="Bretschneider A."/>
            <person name="Bryant W.B."/>
            <person name="Bucks S."/>
            <person name="Chao H."/>
            <person name="Chevignon G."/>
            <person name="Christen J.M."/>
            <person name="Clarke D.F."/>
            <person name="Dittmer N.T."/>
            <person name="Ferguson L.C.F."/>
            <person name="Garavelou S."/>
            <person name="Gordon K.H.J."/>
            <person name="Gunaratna R.T."/>
            <person name="Han Y."/>
            <person name="Hauser F."/>
            <person name="He Y."/>
            <person name="Heidel-Fischer H."/>
            <person name="Hirsh A."/>
            <person name="Hu Y."/>
            <person name="Jiang H."/>
            <person name="Kalra D."/>
            <person name="Klinner C."/>
            <person name="Konig C."/>
            <person name="Kovar C."/>
            <person name="Kroll A.R."/>
            <person name="Kuwar S.S."/>
            <person name="Lee S.L."/>
            <person name="Lehman R."/>
            <person name="Li K."/>
            <person name="Li Z."/>
            <person name="Liang H."/>
            <person name="Lovelace S."/>
            <person name="Lu Z."/>
            <person name="Mansfield J.H."/>
            <person name="McCulloch K.J."/>
            <person name="Mathew T."/>
            <person name="Morton B."/>
            <person name="Muzny D.M."/>
            <person name="Neunemann D."/>
            <person name="Ongeri F."/>
            <person name="Pauchet Y."/>
            <person name="Pu L.L."/>
            <person name="Pyrousis I."/>
            <person name="Rao X.J."/>
            <person name="Redding A."/>
            <person name="Roesel C."/>
            <person name="Sanchez-Gracia A."/>
            <person name="Schaack S."/>
            <person name="Shukla A."/>
            <person name="Tetreau G."/>
            <person name="Wang Y."/>
            <person name="Xiong G.H."/>
            <person name="Traut W."/>
            <person name="Walsh T.K."/>
            <person name="Worley K.C."/>
            <person name="Wu D."/>
            <person name="Wu W."/>
            <person name="Wu Y.Q."/>
            <person name="Zhang X."/>
            <person name="Zou Z."/>
            <person name="Zucker H."/>
            <person name="Briscoe A.D."/>
            <person name="Burmester T."/>
            <person name="Clem R.J."/>
            <person name="Feyereisen R."/>
            <person name="Grimmelikhuijzen C.J.P."/>
            <person name="Hamodrakas S.J."/>
            <person name="Hansson B.S."/>
            <person name="Huguet E."/>
            <person name="Jermiin L.S."/>
            <person name="Lan Q."/>
            <person name="Lehman H.K."/>
            <person name="Lorenzen M."/>
            <person name="Merzendorfer H."/>
            <person name="Michalopoulos I."/>
            <person name="Morton D.B."/>
            <person name="Muthukrishnan S."/>
            <person name="Oakeshott J.G."/>
            <person name="Palmer W."/>
            <person name="Park Y."/>
            <person name="Passarelli A.L."/>
            <person name="Rozas J."/>
            <person name="Schwartz L.M."/>
            <person name="Smith W."/>
            <person name="Southgate A."/>
            <person name="Vilcinskas A."/>
            <person name="Vogt R."/>
            <person name="Wang P."/>
            <person name="Werren J."/>
            <person name="Yu X.Q."/>
            <person name="Zhou J.J."/>
            <person name="Brown S.J."/>
            <person name="Scherer S.E."/>
            <person name="Richards S."/>
            <person name="Blissard G.W."/>
        </authorList>
    </citation>
    <scope>NUCLEOTIDE SEQUENCE</scope>
</reference>
<reference evidence="17" key="2">
    <citation type="submission" date="2020-12" db="EMBL/GenBank/DDBJ databases">
        <authorList>
            <person name="Kanost M."/>
        </authorList>
    </citation>
    <scope>NUCLEOTIDE SEQUENCE</scope>
</reference>
<evidence type="ECO:0000259" key="16">
    <source>
        <dbReference type="Pfam" id="PF07479"/>
    </source>
</evidence>
<comment type="caution">
    <text evidence="17">The sequence shown here is derived from an EMBL/GenBank/DDBJ whole genome shotgun (WGS) entry which is preliminary data.</text>
</comment>
<dbReference type="InterPro" id="IPR036291">
    <property type="entry name" value="NAD(P)-bd_dom_sf"/>
</dbReference>
<keyword evidence="6" id="KW-0963">Cytoplasm</keyword>
<feature type="binding site" evidence="12">
    <location>
        <begin position="14"/>
        <end position="19"/>
    </location>
    <ligand>
        <name>NAD(+)</name>
        <dbReference type="ChEBI" id="CHEBI:57540"/>
    </ligand>
</feature>
<dbReference type="InterPro" id="IPR008927">
    <property type="entry name" value="6-PGluconate_DH-like_C_sf"/>
</dbReference>
<feature type="binding site" evidence="12">
    <location>
        <position position="302"/>
    </location>
    <ligand>
        <name>NAD(+)</name>
        <dbReference type="ChEBI" id="CHEBI:57540"/>
    </ligand>
</feature>
<dbReference type="InterPro" id="IPR017751">
    <property type="entry name" value="G3P_DH_NAD-dep_euk"/>
</dbReference>
<comment type="pathway">
    <text evidence="2">Lipid metabolism.</text>
</comment>
<dbReference type="SUPFAM" id="SSF51735">
    <property type="entry name" value="NAD(P)-binding Rossmann-fold domains"/>
    <property type="match status" value="1"/>
</dbReference>
<feature type="binding site" evidence="11">
    <location>
        <begin position="273"/>
        <end position="274"/>
    </location>
    <ligand>
        <name>substrate</name>
    </ligand>
</feature>
<comment type="pathway">
    <text evidence="3">Phospholipid metabolism; alpha-glycerophosphate cycle.</text>
</comment>
<keyword evidence="18" id="KW-1185">Reference proteome</keyword>
<dbReference type="InterPro" id="IPR011128">
    <property type="entry name" value="G3P_DH_NAD-dep_N"/>
</dbReference>
<evidence type="ECO:0000313" key="17">
    <source>
        <dbReference type="EMBL" id="KAG6441518.1"/>
    </source>
</evidence>
<dbReference type="Proteomes" id="UP000791440">
    <property type="component" value="Unassembled WGS sequence"/>
</dbReference>
<dbReference type="GO" id="GO:0042803">
    <property type="term" value="F:protein homodimerization activity"/>
    <property type="evidence" value="ECO:0007669"/>
    <property type="project" value="InterPro"/>
</dbReference>
<evidence type="ECO:0000256" key="3">
    <source>
        <dbReference type="ARBA" id="ARBA00005192"/>
    </source>
</evidence>
<protein>
    <recommendedName>
        <fullName evidence="14">Glycerol-3-phosphate dehydrogenase [NAD(+)]</fullName>
        <ecNumber evidence="14">1.1.1.8</ecNumber>
    </recommendedName>
</protein>
<dbReference type="SUPFAM" id="SSF48179">
    <property type="entry name" value="6-phosphogluconate dehydrogenase C-terminal domain-like"/>
    <property type="match status" value="1"/>
</dbReference>
<feature type="binding site" evidence="12">
    <location>
        <position position="101"/>
    </location>
    <ligand>
        <name>NAD(+)</name>
        <dbReference type="ChEBI" id="CHEBI:57540"/>
    </ligand>
</feature>
<feature type="binding site" evidence="12">
    <location>
        <position position="300"/>
    </location>
    <ligand>
        <name>NAD(+)</name>
        <dbReference type="ChEBI" id="CHEBI:57540"/>
    </ligand>
</feature>
<evidence type="ECO:0000256" key="1">
    <source>
        <dbReference type="ARBA" id="ARBA00004496"/>
    </source>
</evidence>
<dbReference type="Gene3D" id="1.10.1040.10">
    <property type="entry name" value="N-(1-d-carboxylethyl)-l-norvaline Dehydrogenase, domain 2"/>
    <property type="match status" value="1"/>
</dbReference>
<feature type="binding site" evidence="12">
    <location>
        <position position="158"/>
    </location>
    <ligand>
        <name>NAD(+)</name>
        <dbReference type="ChEBI" id="CHEBI:57540"/>
    </ligand>
</feature>
<evidence type="ECO:0000256" key="8">
    <source>
        <dbReference type="ARBA" id="ARBA00023027"/>
    </source>
</evidence>
<evidence type="ECO:0000256" key="13">
    <source>
        <dbReference type="RuleBase" id="RU000437"/>
    </source>
</evidence>
<evidence type="ECO:0000256" key="9">
    <source>
        <dbReference type="ARBA" id="ARBA00048683"/>
    </source>
</evidence>
<dbReference type="Gene3D" id="3.40.50.720">
    <property type="entry name" value="NAD(P)-binding Rossmann-like Domain"/>
    <property type="match status" value="1"/>
</dbReference>
<accession>A0A921YLB6</accession>
<evidence type="ECO:0000313" key="18">
    <source>
        <dbReference type="Proteomes" id="UP000791440"/>
    </source>
</evidence>
<dbReference type="InterPro" id="IPR006168">
    <property type="entry name" value="G3P_DH_NAD-dep"/>
</dbReference>
<comment type="similarity">
    <text evidence="4 13">Belongs to the NAD-dependent glycerol-3-phosphate dehydrogenase family.</text>
</comment>
<proteinExistence type="inferred from homology"/>
<keyword evidence="8 12" id="KW-0520">NAD</keyword>
<gene>
    <name evidence="17" type="ORF">O3G_MSEX001846</name>
</gene>
<comment type="catalytic activity">
    <reaction evidence="9 14">
        <text>sn-glycerol 3-phosphate + NAD(+) = dihydroxyacetone phosphate + NADH + H(+)</text>
        <dbReference type="Rhea" id="RHEA:11092"/>
        <dbReference type="ChEBI" id="CHEBI:15378"/>
        <dbReference type="ChEBI" id="CHEBI:57540"/>
        <dbReference type="ChEBI" id="CHEBI:57597"/>
        <dbReference type="ChEBI" id="CHEBI:57642"/>
        <dbReference type="ChEBI" id="CHEBI:57945"/>
        <dbReference type="EC" id="1.1.1.8"/>
    </reaction>
</comment>
<evidence type="ECO:0000256" key="14">
    <source>
        <dbReference type="RuleBase" id="RU361243"/>
    </source>
</evidence>
<dbReference type="PRINTS" id="PR00077">
    <property type="entry name" value="GPDHDRGNASE"/>
</dbReference>
<evidence type="ECO:0000256" key="5">
    <source>
        <dbReference type="ARBA" id="ARBA00011738"/>
    </source>
</evidence>
<feature type="active site" description="Proton acceptor" evidence="10">
    <location>
        <position position="209"/>
    </location>
</feature>
<dbReference type="FunFam" id="3.40.50.720:FF:000088">
    <property type="entry name" value="Glycerol-3-phosphate dehydrogenase [NAD(+)]"/>
    <property type="match status" value="1"/>
</dbReference>
<dbReference type="InterPro" id="IPR013328">
    <property type="entry name" value="6PGD_dom2"/>
</dbReference>
<dbReference type="PANTHER" id="PTHR11728">
    <property type="entry name" value="GLYCEROL-3-PHOSPHATE DEHYDROGENASE"/>
    <property type="match status" value="1"/>
</dbReference>
<dbReference type="EMBL" id="JH668286">
    <property type="protein sequence ID" value="KAG6441519.1"/>
    <property type="molecule type" value="Genomic_DNA"/>
</dbReference>